<proteinExistence type="predicted"/>
<dbReference type="Gene3D" id="3.30.200.20">
    <property type="entry name" value="Phosphorylase Kinase, domain 1"/>
    <property type="match status" value="1"/>
</dbReference>
<dbReference type="InterPro" id="IPR002575">
    <property type="entry name" value="Aminoglycoside_PTrfase"/>
</dbReference>
<dbReference type="Gene3D" id="3.90.1200.10">
    <property type="match status" value="1"/>
</dbReference>
<comment type="caution">
    <text evidence="2">The sequence shown here is derived from an EMBL/GenBank/DDBJ whole genome shotgun (WGS) entry which is preliminary data.</text>
</comment>
<dbReference type="AlphaFoldDB" id="A0A6L7G2F1"/>
<evidence type="ECO:0000259" key="1">
    <source>
        <dbReference type="Pfam" id="PF01636"/>
    </source>
</evidence>
<accession>A0A6L7G2F1</accession>
<dbReference type="Pfam" id="PF01636">
    <property type="entry name" value="APH"/>
    <property type="match status" value="1"/>
</dbReference>
<dbReference type="EMBL" id="WUMU01000002">
    <property type="protein sequence ID" value="MXN16763.1"/>
    <property type="molecule type" value="Genomic_DNA"/>
</dbReference>
<reference evidence="2 3" key="1">
    <citation type="submission" date="2019-12" db="EMBL/GenBank/DDBJ databases">
        <authorList>
            <person name="Li M."/>
        </authorList>
    </citation>
    <scope>NUCLEOTIDE SEQUENCE [LARGE SCALE GENOMIC DNA]</scope>
    <source>
        <strain evidence="2 3">GBMRC 2024</strain>
    </source>
</reference>
<name>A0A6L7G2F1_9RHOB</name>
<dbReference type="GO" id="GO:0016740">
    <property type="term" value="F:transferase activity"/>
    <property type="evidence" value="ECO:0007669"/>
    <property type="project" value="UniProtKB-KW"/>
</dbReference>
<keyword evidence="2" id="KW-0808">Transferase</keyword>
<feature type="domain" description="Aminoglycoside phosphotransferase" evidence="1">
    <location>
        <begin position="22"/>
        <end position="251"/>
    </location>
</feature>
<gene>
    <name evidence="2" type="ORF">GR170_02860</name>
</gene>
<evidence type="ECO:0000313" key="3">
    <source>
        <dbReference type="Proteomes" id="UP000477911"/>
    </source>
</evidence>
<dbReference type="SUPFAM" id="SSF56112">
    <property type="entry name" value="Protein kinase-like (PK-like)"/>
    <property type="match status" value="1"/>
</dbReference>
<dbReference type="InterPro" id="IPR011009">
    <property type="entry name" value="Kinase-like_dom_sf"/>
</dbReference>
<organism evidence="2 3">
    <name type="scientific">Pseudooceanicola albus</name>
    <dbReference type="NCBI Taxonomy" id="2692189"/>
    <lineage>
        <taxon>Bacteria</taxon>
        <taxon>Pseudomonadati</taxon>
        <taxon>Pseudomonadota</taxon>
        <taxon>Alphaproteobacteria</taxon>
        <taxon>Rhodobacterales</taxon>
        <taxon>Paracoccaceae</taxon>
        <taxon>Pseudooceanicola</taxon>
    </lineage>
</organism>
<sequence>MTDRSALKQTFLAGTDWAGAQIRPLAGDASMRKYDRLTRADGSTAVLMDAPPEKGEDVRPFLRIANHLTGIGLSAPQILAGDPERGFLLLEDLGDALYARAVAAHPESAPLLYGAAVDALQVLHTQPMPVDLPPYDPPLMTRLAALAYEWYVAGATDRTPYTMTAFSADFLPRLSRATGMPSVVILRDFHAENLLWLPEREGPARVGLLDFQDALMGHPAYDLVSLLQDARRDVPEELEAQMIARFTAASGHDPETFRLAYDMLGVQRNLRILGVFARLCMAHGKPHYVDFIPRVWGYLRRTLERPGLEEIRARLVADLPEPTPEVLDRLKEKCATRPLP</sequence>
<dbReference type="RefSeq" id="WP_160891415.1">
    <property type="nucleotide sequence ID" value="NZ_WUMU01000002.1"/>
</dbReference>
<protein>
    <submittedName>
        <fullName evidence="2">Phosphotransferase</fullName>
    </submittedName>
</protein>
<dbReference type="Proteomes" id="UP000477911">
    <property type="component" value="Unassembled WGS sequence"/>
</dbReference>
<evidence type="ECO:0000313" key="2">
    <source>
        <dbReference type="EMBL" id="MXN16763.1"/>
    </source>
</evidence>
<keyword evidence="3" id="KW-1185">Reference proteome</keyword>